<evidence type="ECO:0000313" key="3">
    <source>
        <dbReference type="EMBL" id="UUY01864.1"/>
    </source>
</evidence>
<evidence type="ECO:0000313" key="4">
    <source>
        <dbReference type="Proteomes" id="UP001058860"/>
    </source>
</evidence>
<evidence type="ECO:0000256" key="1">
    <source>
        <dbReference type="SAM" id="MobiDB-lite"/>
    </source>
</evidence>
<dbReference type="RefSeq" id="WP_353862408.1">
    <property type="nucleotide sequence ID" value="NZ_CP088295.1"/>
</dbReference>
<accession>A0ABY5PB13</accession>
<evidence type="ECO:0000256" key="2">
    <source>
        <dbReference type="SAM" id="Phobius"/>
    </source>
</evidence>
<reference evidence="4" key="1">
    <citation type="submission" date="2021-11" db="EMBL/GenBank/DDBJ databases">
        <title>Cultivation dependent microbiological survey of springs from the worlds oldest radium mine currently devoted to the extraction of radon-saturated water.</title>
        <authorList>
            <person name="Kapinusova G."/>
            <person name="Smrhova T."/>
            <person name="Strejcek M."/>
            <person name="Suman J."/>
            <person name="Jani K."/>
            <person name="Pajer P."/>
            <person name="Uhlik O."/>
        </authorList>
    </citation>
    <scope>NUCLEOTIDE SEQUENCE [LARGE SCALE GENOMIC DNA]</scope>
    <source>
        <strain evidence="4">J379</strain>
    </source>
</reference>
<feature type="region of interest" description="Disordered" evidence="1">
    <location>
        <begin position="56"/>
        <end position="82"/>
    </location>
</feature>
<organism evidence="3 4">
    <name type="scientific">Svornostia abyssi</name>
    <dbReference type="NCBI Taxonomy" id="2898438"/>
    <lineage>
        <taxon>Bacteria</taxon>
        <taxon>Bacillati</taxon>
        <taxon>Actinomycetota</taxon>
        <taxon>Thermoleophilia</taxon>
        <taxon>Solirubrobacterales</taxon>
        <taxon>Baekduiaceae</taxon>
        <taxon>Svornostia</taxon>
    </lineage>
</organism>
<name>A0ABY5PB13_9ACTN</name>
<sequence>MNTSPVDTYEGASDIFTYGAGSFGMWFFLVLSIIAFFAMIAWTIVHENHAFAGLPPSEAEQSMHESAPVGVDPVPGPGGSQP</sequence>
<keyword evidence="4" id="KW-1185">Reference proteome</keyword>
<gene>
    <name evidence="3" type="ORF">LRS13_14145</name>
</gene>
<keyword evidence="2" id="KW-0812">Transmembrane</keyword>
<dbReference type="EMBL" id="CP088295">
    <property type="protein sequence ID" value="UUY01864.1"/>
    <property type="molecule type" value="Genomic_DNA"/>
</dbReference>
<protein>
    <submittedName>
        <fullName evidence="3">Uncharacterized protein</fullName>
    </submittedName>
</protein>
<feature type="transmembrane region" description="Helical" evidence="2">
    <location>
        <begin position="23"/>
        <end position="45"/>
    </location>
</feature>
<dbReference type="Proteomes" id="UP001058860">
    <property type="component" value="Chromosome"/>
</dbReference>
<keyword evidence="2" id="KW-1133">Transmembrane helix</keyword>
<proteinExistence type="predicted"/>
<keyword evidence="2" id="KW-0472">Membrane</keyword>